<evidence type="ECO:0000313" key="6">
    <source>
        <dbReference type="Proteomes" id="UP000824247"/>
    </source>
</evidence>
<proteinExistence type="inferred from homology"/>
<reference evidence="5" key="2">
    <citation type="submission" date="2021-04" db="EMBL/GenBank/DDBJ databases">
        <authorList>
            <person name="Gilroy R."/>
        </authorList>
    </citation>
    <scope>NUCLEOTIDE SEQUENCE</scope>
    <source>
        <strain evidence="5">A5-1222</strain>
    </source>
</reference>
<evidence type="ECO:0000256" key="4">
    <source>
        <dbReference type="SAM" id="MobiDB-lite"/>
    </source>
</evidence>
<comment type="similarity">
    <text evidence="3">Belongs to the bacterial ribosomal protein bS16 family.</text>
</comment>
<dbReference type="GO" id="GO:0003735">
    <property type="term" value="F:structural constituent of ribosome"/>
    <property type="evidence" value="ECO:0007669"/>
    <property type="project" value="InterPro"/>
</dbReference>
<dbReference type="GO" id="GO:0005737">
    <property type="term" value="C:cytoplasm"/>
    <property type="evidence" value="ECO:0007669"/>
    <property type="project" value="UniProtKB-ARBA"/>
</dbReference>
<evidence type="ECO:0000256" key="1">
    <source>
        <dbReference type="ARBA" id="ARBA00022980"/>
    </source>
</evidence>
<sequence length="180" mass="20792">MVKIRLLRMGRHKSPYYRIVVADSKSKANGAYIELLGTYNPLNNSISLKNEEIAKWLKNGAQPTDTVKTFLKKAGIWSAFMNGKEITVSEKKETKKPTSKKAKASDIPEGQKHTIVSIAEFDDYDYDKRRKEWHKKAGHNEKQVVCSRCKDDDNWATIQLENGKHICYFCWIKKPEKNNK</sequence>
<dbReference type="Pfam" id="PF00886">
    <property type="entry name" value="Ribosomal_S16"/>
    <property type="match status" value="1"/>
</dbReference>
<comment type="caution">
    <text evidence="5">The sequence shown here is derived from an EMBL/GenBank/DDBJ whole genome shotgun (WGS) entry which is preliminary data.</text>
</comment>
<reference evidence="5" key="1">
    <citation type="journal article" date="2021" name="PeerJ">
        <title>Extensive microbial diversity within the chicken gut microbiome revealed by metagenomics and culture.</title>
        <authorList>
            <person name="Gilroy R."/>
            <person name="Ravi A."/>
            <person name="Getino M."/>
            <person name="Pursley I."/>
            <person name="Horton D.L."/>
            <person name="Alikhan N.F."/>
            <person name="Baker D."/>
            <person name="Gharbi K."/>
            <person name="Hall N."/>
            <person name="Watson M."/>
            <person name="Adriaenssens E.M."/>
            <person name="Foster-Nyarko E."/>
            <person name="Jarju S."/>
            <person name="Secka A."/>
            <person name="Antonio M."/>
            <person name="Oren A."/>
            <person name="Chaudhuri R.R."/>
            <person name="La Ragione R."/>
            <person name="Hildebrand F."/>
            <person name="Pallen M.J."/>
        </authorList>
    </citation>
    <scope>NUCLEOTIDE SEQUENCE</scope>
    <source>
        <strain evidence="5">A5-1222</strain>
    </source>
</reference>
<evidence type="ECO:0000313" key="5">
    <source>
        <dbReference type="EMBL" id="MBU3830871.1"/>
    </source>
</evidence>
<gene>
    <name evidence="3 5" type="primary">rpsP</name>
    <name evidence="5" type="ORF">H9897_01825</name>
</gene>
<protein>
    <recommendedName>
        <fullName evidence="3">Small ribosomal subunit protein bS16</fullName>
    </recommendedName>
</protein>
<accession>A0A9E2NW19</accession>
<evidence type="ECO:0000256" key="2">
    <source>
        <dbReference type="ARBA" id="ARBA00023274"/>
    </source>
</evidence>
<dbReference type="PANTHER" id="PTHR12919">
    <property type="entry name" value="30S RIBOSOMAL PROTEIN S16"/>
    <property type="match status" value="1"/>
</dbReference>
<dbReference type="InterPro" id="IPR000307">
    <property type="entry name" value="Ribosomal_bS16"/>
</dbReference>
<dbReference type="NCBIfam" id="TIGR00002">
    <property type="entry name" value="S16"/>
    <property type="match status" value="1"/>
</dbReference>
<organism evidence="5 6">
    <name type="scientific">Candidatus Ureaplasma intestinipullorum</name>
    <dbReference type="NCBI Taxonomy" id="2838770"/>
    <lineage>
        <taxon>Bacteria</taxon>
        <taxon>Bacillati</taxon>
        <taxon>Mycoplasmatota</taxon>
        <taxon>Mycoplasmoidales</taxon>
        <taxon>Mycoplasmoidaceae</taxon>
        <taxon>Ureaplasma</taxon>
    </lineage>
</organism>
<dbReference type="PANTHER" id="PTHR12919:SF20">
    <property type="entry name" value="SMALL RIBOSOMAL SUBUNIT PROTEIN BS16M"/>
    <property type="match status" value="1"/>
</dbReference>
<keyword evidence="1 3" id="KW-0689">Ribosomal protein</keyword>
<dbReference type="EMBL" id="JAHLFM010000027">
    <property type="protein sequence ID" value="MBU3830871.1"/>
    <property type="molecule type" value="Genomic_DNA"/>
</dbReference>
<evidence type="ECO:0000256" key="3">
    <source>
        <dbReference type="HAMAP-Rule" id="MF_00385"/>
    </source>
</evidence>
<dbReference type="Gene3D" id="3.30.1320.10">
    <property type="match status" value="1"/>
</dbReference>
<feature type="region of interest" description="Disordered" evidence="4">
    <location>
        <begin position="89"/>
        <end position="110"/>
    </location>
</feature>
<dbReference type="HAMAP" id="MF_00385">
    <property type="entry name" value="Ribosomal_bS16"/>
    <property type="match status" value="1"/>
</dbReference>
<dbReference type="GO" id="GO:0015935">
    <property type="term" value="C:small ribosomal subunit"/>
    <property type="evidence" value="ECO:0007669"/>
    <property type="project" value="TreeGrafter"/>
</dbReference>
<dbReference type="AlphaFoldDB" id="A0A9E2NW19"/>
<name>A0A9E2NW19_9BACT</name>
<dbReference type="GO" id="GO:0006412">
    <property type="term" value="P:translation"/>
    <property type="evidence" value="ECO:0007669"/>
    <property type="project" value="UniProtKB-UniRule"/>
</dbReference>
<dbReference type="InterPro" id="IPR023803">
    <property type="entry name" value="Ribosomal_bS16_dom_sf"/>
</dbReference>
<dbReference type="SUPFAM" id="SSF54565">
    <property type="entry name" value="Ribosomal protein S16"/>
    <property type="match status" value="1"/>
</dbReference>
<dbReference type="Proteomes" id="UP000824247">
    <property type="component" value="Unassembled WGS sequence"/>
</dbReference>
<keyword evidence="2 3" id="KW-0687">Ribonucleoprotein</keyword>